<dbReference type="Proteomes" id="UP000012070">
    <property type="component" value="Unassembled WGS sequence"/>
</dbReference>
<evidence type="ECO:0000259" key="1">
    <source>
        <dbReference type="Pfam" id="PF00293"/>
    </source>
</evidence>
<accession>A0A829CD33</accession>
<dbReference type="GeneID" id="96990826"/>
<dbReference type="InterPro" id="IPR015797">
    <property type="entry name" value="NUDIX_hydrolase-like_dom_sf"/>
</dbReference>
<sequence>MADGAASRRPALVVDDHRRRRRTTRVVLIDPHRRALLVEGRNPDDEQLTWMMVGSGIEDGENPAEAAARQVLKVTGRRGLPRWHRTILVCRWPVRAGKRM</sequence>
<feature type="domain" description="Nudix hydrolase" evidence="1">
    <location>
        <begin position="20"/>
        <end position="73"/>
    </location>
</feature>
<organism evidence="2 3">
    <name type="scientific">Mycobacterium orygis 112400015</name>
    <dbReference type="NCBI Taxonomy" id="1305739"/>
    <lineage>
        <taxon>Bacteria</taxon>
        <taxon>Bacillati</taxon>
        <taxon>Actinomycetota</taxon>
        <taxon>Actinomycetes</taxon>
        <taxon>Mycobacteriales</taxon>
        <taxon>Mycobacteriaceae</taxon>
        <taxon>Mycobacterium</taxon>
        <taxon>Mycobacterium tuberculosis complex</taxon>
    </lineage>
</organism>
<reference evidence="2 3" key="1">
    <citation type="submission" date="2013-03" db="EMBL/GenBank/DDBJ databases">
        <authorList>
            <person name="Casali N."/>
            <person name="Drobniewski F.A."/>
        </authorList>
    </citation>
    <scope>NUCLEOTIDE SEQUENCE [LARGE SCALE GENOMIC DNA]</scope>
    <source>
        <strain evidence="2 3">112400015</strain>
    </source>
</reference>
<keyword evidence="2" id="KW-0378">Hydrolase</keyword>
<protein>
    <submittedName>
        <fullName evidence="2">NUDIX hydrolase</fullName>
    </submittedName>
</protein>
<proteinExistence type="predicted"/>
<name>A0A829CD33_9MYCO</name>
<reference evidence="3" key="2">
    <citation type="submission" date="2013-04" db="EMBL/GenBank/DDBJ databases">
        <title>Non-Mycobacterium tuberculosis sensu stricto in a globally representative population.</title>
        <authorList>
            <person name="Stone M.J."/>
            <person name="Brown T.J."/>
            <person name="Drobniewski F.A."/>
        </authorList>
    </citation>
    <scope>NUCLEOTIDE SEQUENCE [LARGE SCALE GENOMIC DNA]</scope>
    <source>
        <strain evidence="3">112400015</strain>
    </source>
</reference>
<evidence type="ECO:0000313" key="3">
    <source>
        <dbReference type="Proteomes" id="UP000012070"/>
    </source>
</evidence>
<evidence type="ECO:0000313" key="2">
    <source>
        <dbReference type="EMBL" id="EMT36284.1"/>
    </source>
</evidence>
<dbReference type="InterPro" id="IPR000086">
    <property type="entry name" value="NUDIX_hydrolase_dom"/>
</dbReference>
<dbReference type="SUPFAM" id="SSF55811">
    <property type="entry name" value="Nudix"/>
    <property type="match status" value="1"/>
</dbReference>
<dbReference type="EMBL" id="APKD01000025">
    <property type="protein sequence ID" value="EMT36284.1"/>
    <property type="molecule type" value="Genomic_DNA"/>
</dbReference>
<dbReference type="Pfam" id="PF00293">
    <property type="entry name" value="NUDIX"/>
    <property type="match status" value="1"/>
</dbReference>
<dbReference type="AlphaFoldDB" id="A0A829CD33"/>
<comment type="caution">
    <text evidence="2">The sequence shown here is derived from an EMBL/GenBank/DDBJ whole genome shotgun (WGS) entry which is preliminary data.</text>
</comment>
<dbReference type="GO" id="GO:0016787">
    <property type="term" value="F:hydrolase activity"/>
    <property type="evidence" value="ECO:0007669"/>
    <property type="project" value="UniProtKB-KW"/>
</dbReference>
<dbReference type="Gene3D" id="3.90.79.10">
    <property type="entry name" value="Nucleoside Triphosphate Pyrophosphohydrolase"/>
    <property type="match status" value="1"/>
</dbReference>
<gene>
    <name evidence="2" type="ORF">MORY_08342</name>
</gene>
<dbReference type="SMR" id="A0A829CD33"/>
<dbReference type="RefSeq" id="WP_003407610.1">
    <property type="nucleotide sequence ID" value="NZ_APKD01000025.1"/>
</dbReference>